<sequence length="651" mass="70834">MIRKFLQDRRGSYAILTVAAMVPIMGALAIAIDYSEMSRQREITRNALDAAGIATARRIIEGATDDQLKIYANDFFKANLGPVKPSNTTLTVTLPNSSSGGGTLKLEANLKYDPYFLPAAAALLGHGSGSNQMDFAVMSEIRLKNTLEVALVLDNSGSMSYLGSGTGQKRIDLLKSASKQLVDTLAAQASQMKQIDKPVQFGLVPFAASVNVSPTNANENWMDIDGISPVHHENFDWTTVNAPNKRAEKAGDVWYKRGSDWGETENMPLTRFSLYMDTQKVVAREFVETSREWVCKKKNWLGGCQTYGWKIEGYDVDIPGPFATWQGCVEARPAPYNDNDVTPTTSTPATLFVPMFAPDEPGDNWETVADTTPDERSAVNNWWNDGIEGSSTLNNNQARQKNMTKYFDIRPFDAAPPKQGKGPNYSCTTNAITSLRDVSKVEGKNEIKDAIDAMAPSGNTNVPEGTAWGWRVVSSAAPFIEGRSDGERGNDKVVIVLTDGANTYGDLEGTDPAGNKSTYAAYGYTGKGYNGGGTSRIFMDTSSSVGKSTYTNDNYQAAMDEHMQMVCANAKGPNARKVTGEGNDNIIVMTVSLDLSESYSDEKKAITALKNCASYSRSTAGKKLYWNATGANLMQVFKEIADELSNLRIVS</sequence>
<keyword evidence="1" id="KW-1133">Transmembrane helix</keyword>
<evidence type="ECO:0000256" key="1">
    <source>
        <dbReference type="SAM" id="Phobius"/>
    </source>
</evidence>
<dbReference type="InterPro" id="IPR036465">
    <property type="entry name" value="vWFA_dom_sf"/>
</dbReference>
<feature type="domain" description="Putative Flp pilus-assembly TadG-like N-terminal" evidence="2">
    <location>
        <begin position="11"/>
        <end position="57"/>
    </location>
</feature>
<dbReference type="Proteomes" id="UP001138921">
    <property type="component" value="Unassembled WGS sequence"/>
</dbReference>
<accession>A0A9X1A809</accession>
<keyword evidence="1" id="KW-0812">Transmembrane</keyword>
<gene>
    <name evidence="3" type="ORF">J1C56_05595</name>
</gene>
<dbReference type="AlphaFoldDB" id="A0A9X1A809"/>
<keyword evidence="4" id="KW-1185">Reference proteome</keyword>
<evidence type="ECO:0000313" key="4">
    <source>
        <dbReference type="Proteomes" id="UP001138921"/>
    </source>
</evidence>
<evidence type="ECO:0000259" key="2">
    <source>
        <dbReference type="Pfam" id="PF13400"/>
    </source>
</evidence>
<dbReference type="Pfam" id="PF13400">
    <property type="entry name" value="Tad"/>
    <property type="match status" value="1"/>
</dbReference>
<organism evidence="3 4">
    <name type="scientific">Aminobacter anthyllidis</name>
    <dbReference type="NCBI Taxonomy" id="1035067"/>
    <lineage>
        <taxon>Bacteria</taxon>
        <taxon>Pseudomonadati</taxon>
        <taxon>Pseudomonadota</taxon>
        <taxon>Alphaproteobacteria</taxon>
        <taxon>Hyphomicrobiales</taxon>
        <taxon>Phyllobacteriaceae</taxon>
        <taxon>Aminobacter</taxon>
    </lineage>
</organism>
<protein>
    <submittedName>
        <fullName evidence="3">Pilus assembly protein</fullName>
    </submittedName>
</protein>
<reference evidence="3" key="1">
    <citation type="journal article" date="2021" name="Microorganisms">
        <title>Phylogenomic Reconstruction and Metabolic Potential of the Genus Aminobacter.</title>
        <authorList>
            <person name="Artuso I."/>
            <person name="Turrini P."/>
            <person name="Pirolo M."/>
            <person name="Lugli G.A."/>
            <person name="Ventura M."/>
            <person name="Visca P."/>
        </authorList>
    </citation>
    <scope>NUCLEOTIDE SEQUENCE</scope>
    <source>
        <strain evidence="3">LMG 26462</strain>
    </source>
</reference>
<comment type="caution">
    <text evidence="3">The sequence shown here is derived from an EMBL/GenBank/DDBJ whole genome shotgun (WGS) entry which is preliminary data.</text>
</comment>
<proteinExistence type="predicted"/>
<dbReference type="InterPro" id="IPR028087">
    <property type="entry name" value="Tad_N"/>
</dbReference>
<keyword evidence="1" id="KW-0472">Membrane</keyword>
<reference evidence="3" key="2">
    <citation type="submission" date="2021-03" db="EMBL/GenBank/DDBJ databases">
        <authorList>
            <person name="Artuso I."/>
            <person name="Turrini P."/>
            <person name="Pirolo M."/>
            <person name="Lugli G.A."/>
            <person name="Ventura M."/>
            <person name="Visca P."/>
        </authorList>
    </citation>
    <scope>NUCLEOTIDE SEQUENCE</scope>
    <source>
        <strain evidence="3">LMG 26462</strain>
    </source>
</reference>
<dbReference type="SUPFAM" id="SSF53300">
    <property type="entry name" value="vWA-like"/>
    <property type="match status" value="1"/>
</dbReference>
<dbReference type="EMBL" id="JAFLWW010000002">
    <property type="protein sequence ID" value="MBT1155061.1"/>
    <property type="molecule type" value="Genomic_DNA"/>
</dbReference>
<feature type="transmembrane region" description="Helical" evidence="1">
    <location>
        <begin position="12"/>
        <end position="32"/>
    </location>
</feature>
<name>A0A9X1A809_9HYPH</name>
<dbReference type="Gene3D" id="3.40.50.410">
    <property type="entry name" value="von Willebrand factor, type A domain"/>
    <property type="match status" value="2"/>
</dbReference>
<evidence type="ECO:0000313" key="3">
    <source>
        <dbReference type="EMBL" id="MBT1155061.1"/>
    </source>
</evidence>
<dbReference type="RefSeq" id="WP_214386858.1">
    <property type="nucleotide sequence ID" value="NZ_JAFLWW010000002.1"/>
</dbReference>